<dbReference type="SMART" id="SM00850">
    <property type="entry name" value="LytTR"/>
    <property type="match status" value="1"/>
</dbReference>
<dbReference type="GO" id="GO:0000160">
    <property type="term" value="P:phosphorelay signal transduction system"/>
    <property type="evidence" value="ECO:0007669"/>
    <property type="project" value="InterPro"/>
</dbReference>
<proteinExistence type="predicted"/>
<dbReference type="SUPFAM" id="SSF52172">
    <property type="entry name" value="CheY-like"/>
    <property type="match status" value="1"/>
</dbReference>
<evidence type="ECO:0000256" key="2">
    <source>
        <dbReference type="PROSITE-ProRule" id="PRU00169"/>
    </source>
</evidence>
<name>A0A4Q0XLH5_9FLAO</name>
<sequence>MIRYILVDDNQSVLHSVKTKIDALPKDYDLQHIKSYDSSKKAFEEVNESDYDLLIVDYEMPVYNGLELAQKIGRNKKIIFLTSTIDNEKRIINTLDISGYLSKPFDLEEFKDIIKHKIIGKINPTKASLKPHIITLNISANKDVRFPTNQVYYISKSLTKNGEQPIKNYVHIYGKNDVVLYRNVRMTINDLYKILADYNFEKIDQSNIINMDYLKERDNMHIRLQDCQETFEVTTKQKPGLVAKLRAKLMG</sequence>
<dbReference type="PANTHER" id="PTHR44591">
    <property type="entry name" value="STRESS RESPONSE REGULATOR PROTEIN 1"/>
    <property type="match status" value="1"/>
</dbReference>
<feature type="modified residue" description="4-aspartylphosphate" evidence="2">
    <location>
        <position position="57"/>
    </location>
</feature>
<reference evidence="4 5" key="1">
    <citation type="submission" date="2019-01" db="EMBL/GenBank/DDBJ databases">
        <title>Genome sequence of the Antarctic species Gelidibacter gilvus ACAM 158(T).</title>
        <authorList>
            <person name="Bowman J.P."/>
        </authorList>
    </citation>
    <scope>NUCLEOTIDE SEQUENCE [LARGE SCALE GENOMIC DNA]</scope>
    <source>
        <strain evidence="4 5">IC158</strain>
    </source>
</reference>
<comment type="caution">
    <text evidence="4">The sequence shown here is derived from an EMBL/GenBank/DDBJ whole genome shotgun (WGS) entry which is preliminary data.</text>
</comment>
<dbReference type="InterPro" id="IPR050595">
    <property type="entry name" value="Bact_response_regulator"/>
</dbReference>
<dbReference type="GO" id="GO:0003677">
    <property type="term" value="F:DNA binding"/>
    <property type="evidence" value="ECO:0007669"/>
    <property type="project" value="InterPro"/>
</dbReference>
<dbReference type="Gene3D" id="3.40.50.2300">
    <property type="match status" value="1"/>
</dbReference>
<dbReference type="OrthoDB" id="9789181at2"/>
<dbReference type="AlphaFoldDB" id="A0A4Q0XLH5"/>
<dbReference type="Pfam" id="PF00072">
    <property type="entry name" value="Response_reg"/>
    <property type="match status" value="1"/>
</dbReference>
<evidence type="ECO:0000259" key="3">
    <source>
        <dbReference type="PROSITE" id="PS50110"/>
    </source>
</evidence>
<dbReference type="InterPro" id="IPR007492">
    <property type="entry name" value="LytTR_DNA-bd_dom"/>
</dbReference>
<dbReference type="InterPro" id="IPR011006">
    <property type="entry name" value="CheY-like_superfamily"/>
</dbReference>
<keyword evidence="5" id="KW-1185">Reference proteome</keyword>
<dbReference type="SMART" id="SM00448">
    <property type="entry name" value="REC"/>
    <property type="match status" value="1"/>
</dbReference>
<dbReference type="Proteomes" id="UP000289792">
    <property type="component" value="Unassembled WGS sequence"/>
</dbReference>
<dbReference type="Gene3D" id="2.40.50.1020">
    <property type="entry name" value="LytTr DNA-binding domain"/>
    <property type="match status" value="1"/>
</dbReference>
<dbReference type="Pfam" id="PF04397">
    <property type="entry name" value="LytTR"/>
    <property type="match status" value="1"/>
</dbReference>
<evidence type="ECO:0000256" key="1">
    <source>
        <dbReference type="ARBA" id="ARBA00022553"/>
    </source>
</evidence>
<dbReference type="InterPro" id="IPR001789">
    <property type="entry name" value="Sig_transdc_resp-reg_receiver"/>
</dbReference>
<accession>A0A4Q0XLH5</accession>
<gene>
    <name evidence="4" type="ORF">ESZ48_06460</name>
</gene>
<evidence type="ECO:0000313" key="4">
    <source>
        <dbReference type="EMBL" id="RXJ51502.1"/>
    </source>
</evidence>
<dbReference type="PANTHER" id="PTHR44591:SF3">
    <property type="entry name" value="RESPONSE REGULATORY DOMAIN-CONTAINING PROTEIN"/>
    <property type="match status" value="1"/>
</dbReference>
<dbReference type="EMBL" id="SDDZ01000002">
    <property type="protein sequence ID" value="RXJ51502.1"/>
    <property type="molecule type" value="Genomic_DNA"/>
</dbReference>
<dbReference type="RefSeq" id="WP_129016500.1">
    <property type="nucleotide sequence ID" value="NZ_SDDZ01000002.1"/>
</dbReference>
<dbReference type="CDD" id="cd00156">
    <property type="entry name" value="REC"/>
    <property type="match status" value="1"/>
</dbReference>
<protein>
    <submittedName>
        <fullName evidence="4">Response regulator</fullName>
    </submittedName>
</protein>
<keyword evidence="1 2" id="KW-0597">Phosphoprotein</keyword>
<evidence type="ECO:0000313" key="5">
    <source>
        <dbReference type="Proteomes" id="UP000289792"/>
    </source>
</evidence>
<dbReference type="PROSITE" id="PS50110">
    <property type="entry name" value="RESPONSE_REGULATORY"/>
    <property type="match status" value="1"/>
</dbReference>
<organism evidence="4 5">
    <name type="scientific">Gelidibacter gilvus</name>
    <dbReference type="NCBI Taxonomy" id="59602"/>
    <lineage>
        <taxon>Bacteria</taxon>
        <taxon>Pseudomonadati</taxon>
        <taxon>Bacteroidota</taxon>
        <taxon>Flavobacteriia</taxon>
        <taxon>Flavobacteriales</taxon>
        <taxon>Flavobacteriaceae</taxon>
        <taxon>Gelidibacter</taxon>
    </lineage>
</organism>
<feature type="domain" description="Response regulatory" evidence="3">
    <location>
        <begin position="3"/>
        <end position="118"/>
    </location>
</feature>